<protein>
    <submittedName>
        <fullName evidence="4">Tetratricopeptide repeat protein</fullName>
    </submittedName>
</protein>
<dbReference type="Pfam" id="PF14559">
    <property type="entry name" value="TPR_19"/>
    <property type="match status" value="1"/>
</dbReference>
<dbReference type="RefSeq" id="WP_345823638.1">
    <property type="nucleotide sequence ID" value="NZ_JBDIML010000001.1"/>
</dbReference>
<sequence length="415" mass="48281">MNLLEDATKLMEMDQVNEAIELLNSSIPTAKDDELFAIAEFYIQWGFLVEAEEVLNKLLVNYPNESELKLLLTDIYIEQQRDEDAIELLNSIDAEDDSFLQVLVSLADLYQAQGLFEVAEQKLLQAKHISPSEVIIDFALGELYYSLGDFKRAVTHYEKVLKNDELAISMHERLAESYANIGEYELALEFYEKDDNKNSDVLYKYGFTAFQADRKDIAINVWKELLEEDPYYHTAYMKLAKAYEDEELIEEAYETTLAGIKVDEFNKELYFLAGSLAHKLNLDEDSEKHVREAVVLDADYREAVLFLIELLKEKDKPEDIIDLIHNVKETGGDDPIYDWEIARAFNEIESYNDALNYYKEAYNSLQHDSDFLKEYGYFLTEEGRTQEAINVFESYLHLENQDDEIVDYVSRLKQL</sequence>
<evidence type="ECO:0000256" key="3">
    <source>
        <dbReference type="PROSITE-ProRule" id="PRU00339"/>
    </source>
</evidence>
<evidence type="ECO:0000313" key="4">
    <source>
        <dbReference type="EMBL" id="MEN2766184.1"/>
    </source>
</evidence>
<dbReference type="Pfam" id="PF13429">
    <property type="entry name" value="TPR_15"/>
    <property type="match status" value="1"/>
</dbReference>
<reference evidence="4 5" key="1">
    <citation type="submission" date="2024-05" db="EMBL/GenBank/DDBJ databases">
        <authorList>
            <person name="Haq I."/>
            <person name="Ullah Z."/>
            <person name="Ahmad R."/>
            <person name="Li M."/>
            <person name="Tong Y."/>
        </authorList>
    </citation>
    <scope>NUCLEOTIDE SEQUENCE [LARGE SCALE GENOMIC DNA]</scope>
    <source>
        <strain evidence="4 5">16A2E</strain>
    </source>
</reference>
<dbReference type="Gene3D" id="1.25.40.10">
    <property type="entry name" value="Tetratricopeptide repeat domain"/>
    <property type="match status" value="3"/>
</dbReference>
<organism evidence="4 5">
    <name type="scientific">Ornithinibacillus xuwenensis</name>
    <dbReference type="NCBI Taxonomy" id="3144668"/>
    <lineage>
        <taxon>Bacteria</taxon>
        <taxon>Bacillati</taxon>
        <taxon>Bacillota</taxon>
        <taxon>Bacilli</taxon>
        <taxon>Bacillales</taxon>
        <taxon>Bacillaceae</taxon>
        <taxon>Ornithinibacillus</taxon>
    </lineage>
</organism>
<dbReference type="InterPro" id="IPR051012">
    <property type="entry name" value="CellSynth/LPSAsmb/PSIAsmb"/>
</dbReference>
<evidence type="ECO:0000313" key="5">
    <source>
        <dbReference type="Proteomes" id="UP001444625"/>
    </source>
</evidence>
<name>A0ABU9XD55_9BACI</name>
<evidence type="ECO:0000256" key="1">
    <source>
        <dbReference type="ARBA" id="ARBA00022737"/>
    </source>
</evidence>
<comment type="caution">
    <text evidence="4">The sequence shown here is derived from an EMBL/GenBank/DDBJ whole genome shotgun (WGS) entry which is preliminary data.</text>
</comment>
<proteinExistence type="predicted"/>
<gene>
    <name evidence="4" type="ORF">ABC228_03215</name>
</gene>
<dbReference type="Pfam" id="PF13432">
    <property type="entry name" value="TPR_16"/>
    <property type="match status" value="1"/>
</dbReference>
<keyword evidence="5" id="KW-1185">Reference proteome</keyword>
<dbReference type="InterPro" id="IPR019734">
    <property type="entry name" value="TPR_rpt"/>
</dbReference>
<dbReference type="Proteomes" id="UP001444625">
    <property type="component" value="Unassembled WGS sequence"/>
</dbReference>
<dbReference type="SMART" id="SM00028">
    <property type="entry name" value="TPR"/>
    <property type="match status" value="4"/>
</dbReference>
<dbReference type="PANTHER" id="PTHR45586">
    <property type="entry name" value="TPR REPEAT-CONTAINING PROTEIN PA4667"/>
    <property type="match status" value="1"/>
</dbReference>
<dbReference type="EMBL" id="JBDIML010000001">
    <property type="protein sequence ID" value="MEN2766184.1"/>
    <property type="molecule type" value="Genomic_DNA"/>
</dbReference>
<dbReference type="InterPro" id="IPR011990">
    <property type="entry name" value="TPR-like_helical_dom_sf"/>
</dbReference>
<keyword evidence="2 3" id="KW-0802">TPR repeat</keyword>
<keyword evidence="1" id="KW-0677">Repeat</keyword>
<accession>A0ABU9XD55</accession>
<dbReference type="PROSITE" id="PS50005">
    <property type="entry name" value="TPR"/>
    <property type="match status" value="1"/>
</dbReference>
<dbReference type="PANTHER" id="PTHR45586:SF1">
    <property type="entry name" value="LIPOPOLYSACCHARIDE ASSEMBLY PROTEIN B"/>
    <property type="match status" value="1"/>
</dbReference>
<evidence type="ECO:0000256" key="2">
    <source>
        <dbReference type="ARBA" id="ARBA00022803"/>
    </source>
</evidence>
<dbReference type="SUPFAM" id="SSF48452">
    <property type="entry name" value="TPR-like"/>
    <property type="match status" value="2"/>
</dbReference>
<feature type="repeat" description="TPR" evidence="3">
    <location>
        <begin position="134"/>
        <end position="167"/>
    </location>
</feature>